<dbReference type="Gene3D" id="1.20.200.10">
    <property type="entry name" value="Fumarase/aspartase (Central domain)"/>
    <property type="match status" value="1"/>
</dbReference>
<dbReference type="Pfam" id="PF00221">
    <property type="entry name" value="Lyase_aromatic"/>
    <property type="match status" value="1"/>
</dbReference>
<gene>
    <name evidence="2" type="ordered locus">SBI_01470</name>
</gene>
<dbReference type="GO" id="GO:0016841">
    <property type="term" value="F:ammonia-lyase activity"/>
    <property type="evidence" value="ECO:0007669"/>
    <property type="project" value="UniProtKB-ARBA"/>
</dbReference>
<dbReference type="SUPFAM" id="SSF48557">
    <property type="entry name" value="L-aspartase-like"/>
    <property type="match status" value="1"/>
</dbReference>
<dbReference type="InterPro" id="IPR001106">
    <property type="entry name" value="Aromatic_Lyase"/>
</dbReference>
<organism evidence="2 3">
    <name type="scientific">Streptomyces bingchenggensis (strain BCW-1)</name>
    <dbReference type="NCBI Taxonomy" id="749414"/>
    <lineage>
        <taxon>Bacteria</taxon>
        <taxon>Bacillati</taxon>
        <taxon>Actinomycetota</taxon>
        <taxon>Actinomycetes</taxon>
        <taxon>Kitasatosporales</taxon>
        <taxon>Streptomycetaceae</taxon>
        <taxon>Streptomyces</taxon>
    </lineage>
</organism>
<evidence type="ECO:0000313" key="3">
    <source>
        <dbReference type="Proteomes" id="UP000000377"/>
    </source>
</evidence>
<proteinExistence type="predicted"/>
<dbReference type="STRING" id="749414.SBI_01470"/>
<evidence type="ECO:0000256" key="1">
    <source>
        <dbReference type="ARBA" id="ARBA00023239"/>
    </source>
</evidence>
<dbReference type="AlphaFoldDB" id="D7CDS6"/>
<dbReference type="KEGG" id="sbh:SBI_01470"/>
<sequence>MSDLALGLFEDMDLMPGEGLALVNSSAFSTALGALALADLAALLDSFTLVSALSMEGYAANPSIVTEAALTSRPFSGLQTHGRRIRTYLEGSYLWKQGGPRHLQDPLCFRSIPLIHGAAADSLAHARGQVAIELNAAQCNPVVSQHENRLVAAANFDMVALTMALDFARLAFSPVVTSSTERLAKMTDSFWSGLSAGLVEEDGVGATGFNGVALFHKSITSEARLLTVPLVGELSSSSHSNGNMDRASMAALGGRRAAELVGLCRSIAAMELLVAAQAAELRGRTPLGAGTGALFELVRERVPFAQAGHPPPHIEPLLDFVTTELPGFVTEAAEAHA</sequence>
<evidence type="ECO:0000313" key="2">
    <source>
        <dbReference type="EMBL" id="ADI04591.1"/>
    </source>
</evidence>
<dbReference type="PANTHER" id="PTHR10362">
    <property type="entry name" value="HISTIDINE AMMONIA-LYASE"/>
    <property type="match status" value="1"/>
</dbReference>
<dbReference type="InterPro" id="IPR008948">
    <property type="entry name" value="L-Aspartase-like"/>
</dbReference>
<accession>D7CDS6</accession>
<dbReference type="PATRIC" id="fig|749414.3.peg.1503"/>
<dbReference type="Proteomes" id="UP000000377">
    <property type="component" value="Chromosome"/>
</dbReference>
<dbReference type="eggNOG" id="COG2986">
    <property type="taxonomic scope" value="Bacteria"/>
</dbReference>
<keyword evidence="3" id="KW-1185">Reference proteome</keyword>
<name>D7CDS6_STRBB</name>
<dbReference type="HOGENOM" id="CLU_823645_0_0_11"/>
<protein>
    <submittedName>
        <fullName evidence="2">Histidine ammonia-lyase</fullName>
    </submittedName>
</protein>
<keyword evidence="1 2" id="KW-0456">Lyase</keyword>
<reference evidence="2 3" key="1">
    <citation type="journal article" date="2010" name="J. Bacteriol.">
        <title>Genome sequence of the milbemycin-producing bacterium Streptomyces bingchenggensis.</title>
        <authorList>
            <person name="Wang X.J."/>
            <person name="Yan Y.J."/>
            <person name="Zhang B."/>
            <person name="An J."/>
            <person name="Wang J.J."/>
            <person name="Tian J."/>
            <person name="Jiang L."/>
            <person name="Chen Y.H."/>
            <person name="Huang S.X."/>
            <person name="Yin M."/>
            <person name="Zhang J."/>
            <person name="Gao A.L."/>
            <person name="Liu C.X."/>
            <person name="Zhu Z.X."/>
            <person name="Xiang W.S."/>
        </authorList>
    </citation>
    <scope>NUCLEOTIDE SEQUENCE [LARGE SCALE GENOMIC DNA]</scope>
    <source>
        <strain evidence="2 3">BCW-1</strain>
    </source>
</reference>
<dbReference type="EMBL" id="CP002047">
    <property type="protein sequence ID" value="ADI04591.1"/>
    <property type="molecule type" value="Genomic_DNA"/>
</dbReference>